<dbReference type="VEuPathDB" id="TriTrypDB:TCDM_14246"/>
<name>A0A2V2WME4_TRYCR</name>
<comment type="caution">
    <text evidence="2">The sequence shown here is derived from an EMBL/GenBank/DDBJ whole genome shotgun (WGS) entry which is preliminary data.</text>
</comment>
<evidence type="ECO:0000256" key="1">
    <source>
        <dbReference type="SAM" id="MobiDB-lite"/>
    </source>
</evidence>
<dbReference type="VEuPathDB" id="TriTrypDB:TcCLB.511817.110"/>
<dbReference type="OMA" id="HEELMDC"/>
<evidence type="ECO:0000313" key="3">
    <source>
        <dbReference type="Proteomes" id="UP000246078"/>
    </source>
</evidence>
<organism evidence="2 3">
    <name type="scientific">Trypanosoma cruzi</name>
    <dbReference type="NCBI Taxonomy" id="5693"/>
    <lineage>
        <taxon>Eukaryota</taxon>
        <taxon>Discoba</taxon>
        <taxon>Euglenozoa</taxon>
        <taxon>Kinetoplastea</taxon>
        <taxon>Metakinetoplastina</taxon>
        <taxon>Trypanosomatida</taxon>
        <taxon>Trypanosomatidae</taxon>
        <taxon>Trypanosoma</taxon>
        <taxon>Schizotrypanum</taxon>
    </lineage>
</organism>
<dbReference type="VEuPathDB" id="TriTrypDB:C4B63_76g487c"/>
<accession>A0A2V2WME4</accession>
<evidence type="ECO:0000313" key="2">
    <source>
        <dbReference type="EMBL" id="PWV08993.1"/>
    </source>
</evidence>
<protein>
    <submittedName>
        <fullName evidence="2">Uncharacterized protein</fullName>
    </submittedName>
</protein>
<dbReference type="VEuPathDB" id="TriTrypDB:C3747_83g1000c"/>
<dbReference type="EMBL" id="PRFC01000083">
    <property type="protein sequence ID" value="PWV08993.1"/>
    <property type="molecule type" value="Genomic_DNA"/>
</dbReference>
<proteinExistence type="predicted"/>
<reference evidence="2 3" key="1">
    <citation type="journal article" date="2018" name="Microb. Genom.">
        <title>Expanding an expanded genome: long-read sequencing of Trypanosoma cruzi.</title>
        <authorList>
            <person name="Berna L."/>
            <person name="Rodriguez M."/>
            <person name="Chiribao M.L."/>
            <person name="Parodi-Talice A."/>
            <person name="Pita S."/>
            <person name="Rijo G."/>
            <person name="Alvarez-Valin F."/>
            <person name="Robello C."/>
        </authorList>
    </citation>
    <scope>NUCLEOTIDE SEQUENCE [LARGE SCALE GENOMIC DNA]</scope>
    <source>
        <strain evidence="2 3">TCC</strain>
    </source>
</reference>
<dbReference type="AlphaFoldDB" id="A0A2V2WME4"/>
<dbReference type="Proteomes" id="UP000246078">
    <property type="component" value="Unassembled WGS sequence"/>
</dbReference>
<dbReference type="VEuPathDB" id="TriTrypDB:TcCL_NonESM00546"/>
<sequence>MSKSSQQSTRKWIGQRALARAEDATNRKANAAVPPPAPASHEHNPSSPPPTLVQLPLSLIFERQEAVDALSNLYHNAETVRKVETGDPIFDLRDASKVHEEIMECLKAGGCA</sequence>
<dbReference type="VEuPathDB" id="TriTrypDB:TcG_08458"/>
<dbReference type="VEuPathDB" id="TriTrypDB:TcCLB.510525.40"/>
<dbReference type="VEuPathDB" id="TriTrypDB:BCY84_17398"/>
<dbReference type="OrthoDB" id="249156at2759"/>
<dbReference type="VEuPathDB" id="TriTrypDB:TcBrA4_0093770"/>
<feature type="compositionally biased region" description="Polar residues" evidence="1">
    <location>
        <begin position="1"/>
        <end position="10"/>
    </location>
</feature>
<gene>
    <name evidence="2" type="ORF">C3747_83g1000c</name>
</gene>
<feature type="region of interest" description="Disordered" evidence="1">
    <location>
        <begin position="1"/>
        <end position="51"/>
    </location>
</feature>